<feature type="non-terminal residue" evidence="1">
    <location>
        <position position="168"/>
    </location>
</feature>
<reference evidence="1" key="1">
    <citation type="journal article" date="2015" name="Nature">
        <title>Complex archaea that bridge the gap between prokaryotes and eukaryotes.</title>
        <authorList>
            <person name="Spang A."/>
            <person name="Saw J.H."/>
            <person name="Jorgensen S.L."/>
            <person name="Zaremba-Niedzwiedzka K."/>
            <person name="Martijn J."/>
            <person name="Lind A.E."/>
            <person name="van Eijk R."/>
            <person name="Schleper C."/>
            <person name="Guy L."/>
            <person name="Ettema T.J."/>
        </authorList>
    </citation>
    <scope>NUCLEOTIDE SEQUENCE</scope>
</reference>
<proteinExistence type="predicted"/>
<protein>
    <submittedName>
        <fullName evidence="1">Uncharacterized protein</fullName>
    </submittedName>
</protein>
<accession>A0A0F9CS87</accession>
<dbReference type="AlphaFoldDB" id="A0A0F9CS87"/>
<comment type="caution">
    <text evidence="1">The sequence shown here is derived from an EMBL/GenBank/DDBJ whole genome shotgun (WGS) entry which is preliminary data.</text>
</comment>
<organism evidence="1">
    <name type="scientific">marine sediment metagenome</name>
    <dbReference type="NCBI Taxonomy" id="412755"/>
    <lineage>
        <taxon>unclassified sequences</taxon>
        <taxon>metagenomes</taxon>
        <taxon>ecological metagenomes</taxon>
    </lineage>
</organism>
<evidence type="ECO:0000313" key="1">
    <source>
        <dbReference type="EMBL" id="KKK99416.1"/>
    </source>
</evidence>
<gene>
    <name evidence="1" type="ORF">LCGC14_2632960</name>
</gene>
<name>A0A0F9CS87_9ZZZZ</name>
<dbReference type="EMBL" id="LAZR01045211">
    <property type="protein sequence ID" value="KKK99416.1"/>
    <property type="molecule type" value="Genomic_DNA"/>
</dbReference>
<sequence>MAVNNRIFFAIQSLGFAPDGVVSPVSGTNAPSGFVTAHGVQSVGITTTFNLEQVFELGQLELYENIEGIPDIELTAQKVLDGYPLLYHLATPSGASASLVGRSNEQVYVALNIYQDTQESATGVPLQQLGMSGMFVSALSYTLNVDGNSTEDITLVGNNKEWKASGTD</sequence>